<evidence type="ECO:0000313" key="4">
    <source>
        <dbReference type="Proteomes" id="UP001301958"/>
    </source>
</evidence>
<feature type="transmembrane region" description="Helical" evidence="2">
    <location>
        <begin position="485"/>
        <end position="503"/>
    </location>
</feature>
<proteinExistence type="predicted"/>
<accession>A0AAN6YRD3</accession>
<evidence type="ECO:0000313" key="3">
    <source>
        <dbReference type="EMBL" id="KAK4223063.1"/>
    </source>
</evidence>
<feature type="transmembrane region" description="Helical" evidence="2">
    <location>
        <begin position="339"/>
        <end position="368"/>
    </location>
</feature>
<feature type="transmembrane region" description="Helical" evidence="2">
    <location>
        <begin position="40"/>
        <end position="58"/>
    </location>
</feature>
<feature type="region of interest" description="Disordered" evidence="1">
    <location>
        <begin position="576"/>
        <end position="603"/>
    </location>
</feature>
<sequence length="603" mass="66955">MGNVQSSSATKFIGTDAIPVAQSFRPCHIFGDPDLFGFGIRYSFYLQYIGAILAIMFGEDKEYRIWRASFVAVAAATFVSLCVNATGDNLLILDWAIMIQLVFFFPLFLAFPILIGTAIEHAHETERTSLDEIRQEIASINRDVTSHRDLLVQRAWINAVNVRSQLIEHNRPQLVENAIREYVESFGPVDGSSPRHARARAFIQGRYPQETQHNIGQDMPLALATLDGLEENHIQAIQELGLSLQEARETANRVIRLTRWERRAHNRRRELSAVLNRVRELGLVDKVTAGFSLLTYTAYCFLAPWLYFIGINRGAKQGCDVRVLFLFAPLSVYNHGFVIFLRVFACISAIFGVLFLILSLLLLAIGLLDGIHRAIEKAKERFHHQQHGTTTTTGSGTAAGQSQAIITFGGQNHPPPPQPALATDAPPNPAQAREAEVKVDKWFPRIPYGIFLTIFLAITWVLVEMTLKVNDVDMARKPLTSTGELIAFIIGVFTFVTIAYNVIEAWPSKRSSGLSVHPGLHEPPGWVVRTRARLNAWLEALWCLPPVRTGGAGGGGQRDVMSEAGDELLEGRPAMQQQQQPMPATVGHRASGILGPRVEEISD</sequence>
<feature type="transmembrane region" description="Helical" evidence="2">
    <location>
        <begin position="65"/>
        <end position="86"/>
    </location>
</feature>
<name>A0AAN6YRD3_9PEZI</name>
<keyword evidence="2" id="KW-0812">Transmembrane</keyword>
<dbReference type="AlphaFoldDB" id="A0AAN6YRD3"/>
<feature type="transmembrane region" description="Helical" evidence="2">
    <location>
        <begin position="446"/>
        <end position="465"/>
    </location>
</feature>
<keyword evidence="2" id="KW-0472">Membrane</keyword>
<evidence type="ECO:0000256" key="1">
    <source>
        <dbReference type="SAM" id="MobiDB-lite"/>
    </source>
</evidence>
<reference evidence="3" key="2">
    <citation type="submission" date="2023-05" db="EMBL/GenBank/DDBJ databases">
        <authorList>
            <consortium name="Lawrence Berkeley National Laboratory"/>
            <person name="Steindorff A."/>
            <person name="Hensen N."/>
            <person name="Bonometti L."/>
            <person name="Westerberg I."/>
            <person name="Brannstrom I.O."/>
            <person name="Guillou S."/>
            <person name="Cros-Aarteil S."/>
            <person name="Calhoun S."/>
            <person name="Haridas S."/>
            <person name="Kuo A."/>
            <person name="Mondo S."/>
            <person name="Pangilinan J."/>
            <person name="Riley R."/>
            <person name="Labutti K."/>
            <person name="Andreopoulos B."/>
            <person name="Lipzen A."/>
            <person name="Chen C."/>
            <person name="Yanf M."/>
            <person name="Daum C."/>
            <person name="Ng V."/>
            <person name="Clum A."/>
            <person name="Ohm R."/>
            <person name="Martin F."/>
            <person name="Silar P."/>
            <person name="Natvig D."/>
            <person name="Lalanne C."/>
            <person name="Gautier V."/>
            <person name="Ament-Velasquez S.L."/>
            <person name="Kruys A."/>
            <person name="Hutchinson M.I."/>
            <person name="Powell A.J."/>
            <person name="Barry K."/>
            <person name="Miller A.N."/>
            <person name="Grigoriev I.V."/>
            <person name="Debuchy R."/>
            <person name="Gladieux P."/>
            <person name="Thoren M.H."/>
            <person name="Johannesson H."/>
        </authorList>
    </citation>
    <scope>NUCLEOTIDE SEQUENCE</scope>
    <source>
        <strain evidence="3">CBS 990.96</strain>
    </source>
</reference>
<keyword evidence="4" id="KW-1185">Reference proteome</keyword>
<protein>
    <submittedName>
        <fullName evidence="3">Uncharacterized protein</fullName>
    </submittedName>
</protein>
<organism evidence="3 4">
    <name type="scientific">Podospora fimiseda</name>
    <dbReference type="NCBI Taxonomy" id="252190"/>
    <lineage>
        <taxon>Eukaryota</taxon>
        <taxon>Fungi</taxon>
        <taxon>Dikarya</taxon>
        <taxon>Ascomycota</taxon>
        <taxon>Pezizomycotina</taxon>
        <taxon>Sordariomycetes</taxon>
        <taxon>Sordariomycetidae</taxon>
        <taxon>Sordariales</taxon>
        <taxon>Podosporaceae</taxon>
        <taxon>Podospora</taxon>
    </lineage>
</organism>
<dbReference type="Proteomes" id="UP001301958">
    <property type="component" value="Unassembled WGS sequence"/>
</dbReference>
<reference evidence="3" key="1">
    <citation type="journal article" date="2023" name="Mol. Phylogenet. Evol.">
        <title>Genome-scale phylogeny and comparative genomics of the fungal order Sordariales.</title>
        <authorList>
            <person name="Hensen N."/>
            <person name="Bonometti L."/>
            <person name="Westerberg I."/>
            <person name="Brannstrom I.O."/>
            <person name="Guillou S."/>
            <person name="Cros-Aarteil S."/>
            <person name="Calhoun S."/>
            <person name="Haridas S."/>
            <person name="Kuo A."/>
            <person name="Mondo S."/>
            <person name="Pangilinan J."/>
            <person name="Riley R."/>
            <person name="LaButti K."/>
            <person name="Andreopoulos B."/>
            <person name="Lipzen A."/>
            <person name="Chen C."/>
            <person name="Yan M."/>
            <person name="Daum C."/>
            <person name="Ng V."/>
            <person name="Clum A."/>
            <person name="Steindorff A."/>
            <person name="Ohm R.A."/>
            <person name="Martin F."/>
            <person name="Silar P."/>
            <person name="Natvig D.O."/>
            <person name="Lalanne C."/>
            <person name="Gautier V."/>
            <person name="Ament-Velasquez S.L."/>
            <person name="Kruys A."/>
            <person name="Hutchinson M.I."/>
            <person name="Powell A.J."/>
            <person name="Barry K."/>
            <person name="Miller A.N."/>
            <person name="Grigoriev I.V."/>
            <person name="Debuchy R."/>
            <person name="Gladieux P."/>
            <person name="Hiltunen Thoren M."/>
            <person name="Johannesson H."/>
        </authorList>
    </citation>
    <scope>NUCLEOTIDE SEQUENCE</scope>
    <source>
        <strain evidence="3">CBS 990.96</strain>
    </source>
</reference>
<feature type="transmembrane region" description="Helical" evidence="2">
    <location>
        <begin position="287"/>
        <end position="308"/>
    </location>
</feature>
<dbReference type="EMBL" id="MU865442">
    <property type="protein sequence ID" value="KAK4223063.1"/>
    <property type="molecule type" value="Genomic_DNA"/>
</dbReference>
<evidence type="ECO:0000256" key="2">
    <source>
        <dbReference type="SAM" id="Phobius"/>
    </source>
</evidence>
<gene>
    <name evidence="3" type="ORF">QBC38DRAFT_488527</name>
</gene>
<keyword evidence="2" id="KW-1133">Transmembrane helix</keyword>
<comment type="caution">
    <text evidence="3">The sequence shown here is derived from an EMBL/GenBank/DDBJ whole genome shotgun (WGS) entry which is preliminary data.</text>
</comment>
<feature type="transmembrane region" description="Helical" evidence="2">
    <location>
        <begin position="92"/>
        <end position="119"/>
    </location>
</feature>